<dbReference type="GO" id="GO:0005634">
    <property type="term" value="C:nucleus"/>
    <property type="evidence" value="ECO:0007669"/>
    <property type="project" value="TreeGrafter"/>
</dbReference>
<evidence type="ECO:0000313" key="4">
    <source>
        <dbReference type="Proteomes" id="UP000258309"/>
    </source>
</evidence>
<protein>
    <recommendedName>
        <fullName evidence="2">Cyclin N-terminal domain-containing protein</fullName>
    </recommendedName>
</protein>
<sequence length="394" mass="44517">MSFADNRLNEAALEHFIYMPVSSEMIRYLAAKASDVIQCDSPAQSKPIQPPQAAAADAEAEAKLPSLEKFITSLVRRSNVQVPTLMTSLVYLARLKQRLPPVAKGLRCTVHRIFLASLILAAKFLNDSSPKNKHWAEYSNVRGFEPFGFSRTEVNLMEKQLLHLLEWDLIITDQDLYFHLDPFLAPIRAEIQMAEEQARIKEQHRIAMAEHRLQQEMACLQYQQASEYWLPNHEGKYTPSPIMSYHCEYVDPTGTVIGGYDTYHACPTPSSTDVPPLSRSGTADTLRSSASSYRSTFSRSTTPASSVDSAVYREEYEILCNNGSQDRFSRSPESYSQVHIANQHNAAASRTLLPYEIESIDDFKTEIPTKKSRSMAGNILSRFLGVQQSRYHHC</sequence>
<dbReference type="OMA" id="KNKHWAE"/>
<organism evidence="3 4">
    <name type="scientific">Scytalidium lignicola</name>
    <name type="common">Hyphomycete</name>
    <dbReference type="NCBI Taxonomy" id="5539"/>
    <lineage>
        <taxon>Eukaryota</taxon>
        <taxon>Fungi</taxon>
        <taxon>Dikarya</taxon>
        <taxon>Ascomycota</taxon>
        <taxon>Pezizomycotina</taxon>
        <taxon>Leotiomycetes</taxon>
        <taxon>Leotiomycetes incertae sedis</taxon>
        <taxon>Scytalidium</taxon>
    </lineage>
</organism>
<feature type="region of interest" description="Disordered" evidence="1">
    <location>
        <begin position="269"/>
        <end position="304"/>
    </location>
</feature>
<dbReference type="EMBL" id="NCSJ02000387">
    <property type="protein sequence ID" value="RFU24915.1"/>
    <property type="molecule type" value="Genomic_DNA"/>
</dbReference>
<dbReference type="PANTHER" id="PTHR15615:SF10">
    <property type="entry name" value="PHO85 CYCLIN-2-RELATED"/>
    <property type="match status" value="1"/>
</dbReference>
<feature type="compositionally biased region" description="Polar residues" evidence="1">
    <location>
        <begin position="269"/>
        <end position="286"/>
    </location>
</feature>
<accession>A0A3E2GUQ1</accession>
<evidence type="ECO:0000313" key="3">
    <source>
        <dbReference type="EMBL" id="RFU24915.1"/>
    </source>
</evidence>
<dbReference type="SUPFAM" id="SSF47954">
    <property type="entry name" value="Cyclin-like"/>
    <property type="match status" value="1"/>
</dbReference>
<dbReference type="CDD" id="cd20557">
    <property type="entry name" value="CYCLIN_ScPCL1-like"/>
    <property type="match status" value="1"/>
</dbReference>
<keyword evidence="4" id="KW-1185">Reference proteome</keyword>
<dbReference type="Gene3D" id="1.10.472.10">
    <property type="entry name" value="Cyclin-like"/>
    <property type="match status" value="1"/>
</dbReference>
<dbReference type="GO" id="GO:0016538">
    <property type="term" value="F:cyclin-dependent protein serine/threonine kinase regulator activity"/>
    <property type="evidence" value="ECO:0007669"/>
    <property type="project" value="TreeGrafter"/>
</dbReference>
<dbReference type="Pfam" id="PF00134">
    <property type="entry name" value="Cyclin_N"/>
    <property type="match status" value="1"/>
</dbReference>
<evidence type="ECO:0000256" key="1">
    <source>
        <dbReference type="SAM" id="MobiDB-lite"/>
    </source>
</evidence>
<feature type="non-terminal residue" evidence="3">
    <location>
        <position position="394"/>
    </location>
</feature>
<dbReference type="STRING" id="5539.A0A3E2GUQ1"/>
<proteinExistence type="predicted"/>
<comment type="caution">
    <text evidence="3">The sequence shown here is derived from an EMBL/GenBank/DDBJ whole genome shotgun (WGS) entry which is preliminary data.</text>
</comment>
<dbReference type="AlphaFoldDB" id="A0A3E2GUQ1"/>
<feature type="domain" description="Cyclin N-terminal" evidence="2">
    <location>
        <begin position="66"/>
        <end position="169"/>
    </location>
</feature>
<dbReference type="OrthoDB" id="10250320at2759"/>
<dbReference type="GO" id="GO:0000307">
    <property type="term" value="C:cyclin-dependent protein kinase holoenzyme complex"/>
    <property type="evidence" value="ECO:0007669"/>
    <property type="project" value="TreeGrafter"/>
</dbReference>
<feature type="non-terminal residue" evidence="3">
    <location>
        <position position="1"/>
    </location>
</feature>
<gene>
    <name evidence="3" type="ORF">B7463_g11423</name>
</gene>
<reference evidence="3 4" key="1">
    <citation type="submission" date="2018-05" db="EMBL/GenBank/DDBJ databases">
        <title>Draft genome sequence of Scytalidium lignicola DSM 105466, a ubiquitous saprotrophic fungus.</title>
        <authorList>
            <person name="Buettner E."/>
            <person name="Gebauer A.M."/>
            <person name="Hofrichter M."/>
            <person name="Liers C."/>
            <person name="Kellner H."/>
        </authorList>
    </citation>
    <scope>NUCLEOTIDE SEQUENCE [LARGE SCALE GENOMIC DNA]</scope>
    <source>
        <strain evidence="3 4">DSM 105466</strain>
    </source>
</reference>
<dbReference type="InterPro" id="IPR036915">
    <property type="entry name" value="Cyclin-like_sf"/>
</dbReference>
<dbReference type="InterPro" id="IPR013922">
    <property type="entry name" value="Cyclin_PHO80-like"/>
</dbReference>
<name>A0A3E2GUQ1_SCYLI</name>
<dbReference type="Proteomes" id="UP000258309">
    <property type="component" value="Unassembled WGS sequence"/>
</dbReference>
<dbReference type="PANTHER" id="PTHR15615">
    <property type="match status" value="1"/>
</dbReference>
<evidence type="ECO:0000259" key="2">
    <source>
        <dbReference type="Pfam" id="PF00134"/>
    </source>
</evidence>
<dbReference type="GO" id="GO:0019901">
    <property type="term" value="F:protein kinase binding"/>
    <property type="evidence" value="ECO:0007669"/>
    <property type="project" value="InterPro"/>
</dbReference>
<dbReference type="InterPro" id="IPR006671">
    <property type="entry name" value="Cyclin_N"/>
</dbReference>
<feature type="compositionally biased region" description="Low complexity" evidence="1">
    <location>
        <begin position="287"/>
        <end position="302"/>
    </location>
</feature>